<evidence type="ECO:0000256" key="1">
    <source>
        <dbReference type="ARBA" id="ARBA00004604"/>
    </source>
</evidence>
<keyword evidence="6 9" id="KW-0067">ATP-binding</keyword>
<dbReference type="Pfam" id="PF00271">
    <property type="entry name" value="Helicase_C"/>
    <property type="match status" value="1"/>
</dbReference>
<dbReference type="InterPro" id="IPR011545">
    <property type="entry name" value="DEAD/DEAH_box_helicase_dom"/>
</dbReference>
<comment type="catalytic activity">
    <reaction evidence="10">
        <text>ATP + H2O = ADP + phosphate + H(+)</text>
        <dbReference type="Rhea" id="RHEA:13065"/>
        <dbReference type="ChEBI" id="CHEBI:15377"/>
        <dbReference type="ChEBI" id="CHEBI:15378"/>
        <dbReference type="ChEBI" id="CHEBI:30616"/>
        <dbReference type="ChEBI" id="CHEBI:43474"/>
        <dbReference type="ChEBI" id="CHEBI:456216"/>
        <dbReference type="EC" id="3.6.4.13"/>
    </reaction>
</comment>
<evidence type="ECO:0000259" key="12">
    <source>
        <dbReference type="PROSITE" id="PS51194"/>
    </source>
</evidence>
<dbReference type="PANTHER" id="PTHR24031">
    <property type="entry name" value="RNA HELICASE"/>
    <property type="match status" value="1"/>
</dbReference>
<evidence type="ECO:0000256" key="10">
    <source>
        <dbReference type="RuleBase" id="RU365068"/>
    </source>
</evidence>
<feature type="non-terminal residue" evidence="14">
    <location>
        <position position="1"/>
    </location>
</feature>
<dbReference type="STRING" id="1684307.A0A316U825"/>
<gene>
    <name evidence="14" type="ORF">BCV69DRAFT_235530</name>
</gene>
<evidence type="ECO:0000256" key="3">
    <source>
        <dbReference type="ARBA" id="ARBA00022741"/>
    </source>
</evidence>
<dbReference type="Gene3D" id="3.40.50.300">
    <property type="entry name" value="P-loop containing nucleotide triphosphate hydrolases"/>
    <property type="match status" value="2"/>
</dbReference>
<dbReference type="SUPFAM" id="SSF52540">
    <property type="entry name" value="P-loop containing nucleoside triphosphate hydrolases"/>
    <property type="match status" value="1"/>
</dbReference>
<keyword evidence="7 10" id="KW-0694">RNA-binding</keyword>
<dbReference type="SMART" id="SM00487">
    <property type="entry name" value="DEXDc"/>
    <property type="match status" value="1"/>
</dbReference>
<evidence type="ECO:0000256" key="5">
    <source>
        <dbReference type="ARBA" id="ARBA00022806"/>
    </source>
</evidence>
<dbReference type="GeneID" id="37011638"/>
<feature type="domain" description="DEAD-box RNA helicase Q" evidence="13">
    <location>
        <begin position="1"/>
        <end position="23"/>
    </location>
</feature>
<feature type="short sequence motif" description="Q motif" evidence="8">
    <location>
        <begin position="1"/>
        <end position="23"/>
    </location>
</feature>
<keyword evidence="5 9" id="KW-0347">Helicase</keyword>
<dbReference type="Pfam" id="PF00270">
    <property type="entry name" value="DEAD"/>
    <property type="match status" value="1"/>
</dbReference>
<evidence type="ECO:0000259" key="11">
    <source>
        <dbReference type="PROSITE" id="PS51192"/>
    </source>
</evidence>
<feature type="domain" description="Helicase C-terminal" evidence="12">
    <location>
        <begin position="297"/>
        <end position="455"/>
    </location>
</feature>
<protein>
    <recommendedName>
        <fullName evidence="10">ATP-dependent RNA helicase</fullName>
        <ecNumber evidence="10">3.6.4.13</ecNumber>
    </recommendedName>
</protein>
<accession>A0A316U825</accession>
<dbReference type="PROSITE" id="PS51195">
    <property type="entry name" value="Q_MOTIF"/>
    <property type="match status" value="1"/>
</dbReference>
<dbReference type="GO" id="GO:0006364">
    <property type="term" value="P:rRNA processing"/>
    <property type="evidence" value="ECO:0007669"/>
    <property type="project" value="UniProtKB-KW"/>
</dbReference>
<dbReference type="SMART" id="SM00490">
    <property type="entry name" value="HELICc"/>
    <property type="match status" value="1"/>
</dbReference>
<evidence type="ECO:0000256" key="7">
    <source>
        <dbReference type="ARBA" id="ARBA00022884"/>
    </source>
</evidence>
<dbReference type="OrthoDB" id="4310724at2759"/>
<comment type="subcellular location">
    <subcellularLocation>
        <location evidence="1">Nucleus</location>
        <location evidence="1">Nucleolus</location>
    </subcellularLocation>
</comment>
<evidence type="ECO:0000313" key="14">
    <source>
        <dbReference type="EMBL" id="PWN21292.1"/>
    </source>
</evidence>
<dbReference type="InterPro" id="IPR014014">
    <property type="entry name" value="RNA_helicase_DEAD_Q_motif"/>
</dbReference>
<sequence>RLHPILKKALFHSNFTKPTPVQSASLPFALPTSPSDPTSGSRDVVALAQTGSGKTLAYALPILQRVLDARSSLFEGDKERPLQALVVLPTRELAMQVYEVFQKLVMASITSEDGESAKQTPWVRIAPVLGGMSEERQWRLLRGRKGTESQQGDGSKDAEIVIATVGRLWELCKSDDYLPDRLENAQTLVLDEADRLLETGKFQELSSILDLLRSPNRQTLMFSATLDPSLQVNLSKSRSKVNRALKKSKEGDKMIKLIERVGFTDPEGAQVIDLTKQALVSESLKEGKIECVEKEKDLYLYYLLLRYTGSTLVFMNSIDSVRRLHPLLTNLGISSYPLHGEMDQRSRLRSLDNFKKAINSKKTATSSSVLLATDVAARGLDIPLVSHVVHFHLPRAADTYIHRSGRTARAGQPGLSLVLLGASEKTRWASLRKSLKRENDLQDLEVMYGIMTRLKRRLALAKELDELRHRERKEKADEDWVRKIAEEADIALDE</sequence>
<reference evidence="14 15" key="1">
    <citation type="journal article" date="2018" name="Mol. Biol. Evol.">
        <title>Broad Genomic Sampling Reveals a Smut Pathogenic Ancestry of the Fungal Clade Ustilaginomycotina.</title>
        <authorList>
            <person name="Kijpornyongpan T."/>
            <person name="Mondo S.J."/>
            <person name="Barry K."/>
            <person name="Sandor L."/>
            <person name="Lee J."/>
            <person name="Lipzen A."/>
            <person name="Pangilinan J."/>
            <person name="LaButti K."/>
            <person name="Hainaut M."/>
            <person name="Henrissat B."/>
            <person name="Grigoriev I.V."/>
            <person name="Spatafora J.W."/>
            <person name="Aime M.C."/>
        </authorList>
    </citation>
    <scope>NUCLEOTIDE SEQUENCE [LARGE SCALE GENOMIC DNA]</scope>
    <source>
        <strain evidence="14 15">MCA 4718</strain>
    </source>
</reference>
<evidence type="ECO:0000256" key="9">
    <source>
        <dbReference type="RuleBase" id="RU000492"/>
    </source>
</evidence>
<dbReference type="RefSeq" id="XP_025348452.1">
    <property type="nucleotide sequence ID" value="XM_025489904.1"/>
</dbReference>
<dbReference type="InterPro" id="IPR014001">
    <property type="entry name" value="Helicase_ATP-bd"/>
</dbReference>
<dbReference type="GO" id="GO:0005524">
    <property type="term" value="F:ATP binding"/>
    <property type="evidence" value="ECO:0007669"/>
    <property type="project" value="UniProtKB-UniRule"/>
</dbReference>
<evidence type="ECO:0000256" key="6">
    <source>
        <dbReference type="ARBA" id="ARBA00022840"/>
    </source>
</evidence>
<organism evidence="14 15">
    <name type="scientific">Pseudomicrostroma glucosiphilum</name>
    <dbReference type="NCBI Taxonomy" id="1684307"/>
    <lineage>
        <taxon>Eukaryota</taxon>
        <taxon>Fungi</taxon>
        <taxon>Dikarya</taxon>
        <taxon>Basidiomycota</taxon>
        <taxon>Ustilaginomycotina</taxon>
        <taxon>Exobasidiomycetes</taxon>
        <taxon>Microstromatales</taxon>
        <taxon>Microstromatales incertae sedis</taxon>
        <taxon>Pseudomicrostroma</taxon>
    </lineage>
</organism>
<dbReference type="GO" id="GO:0005730">
    <property type="term" value="C:nucleolus"/>
    <property type="evidence" value="ECO:0007669"/>
    <property type="project" value="UniProtKB-SubCell"/>
</dbReference>
<keyword evidence="3 9" id="KW-0547">Nucleotide-binding</keyword>
<dbReference type="InterPro" id="IPR000629">
    <property type="entry name" value="RNA-helicase_DEAD-box_CS"/>
</dbReference>
<comment type="similarity">
    <text evidence="9">Belongs to the DEAD box helicase family.</text>
</comment>
<dbReference type="InterPro" id="IPR001650">
    <property type="entry name" value="Helicase_C-like"/>
</dbReference>
<dbReference type="AlphaFoldDB" id="A0A316U825"/>
<feature type="non-terminal residue" evidence="14">
    <location>
        <position position="494"/>
    </location>
</feature>
<dbReference type="PROSITE" id="PS51194">
    <property type="entry name" value="HELICASE_CTER"/>
    <property type="match status" value="1"/>
</dbReference>
<evidence type="ECO:0000256" key="2">
    <source>
        <dbReference type="ARBA" id="ARBA00022552"/>
    </source>
</evidence>
<proteinExistence type="inferred from homology"/>
<dbReference type="EC" id="3.6.4.13" evidence="10"/>
<keyword evidence="4 9" id="KW-0378">Hydrolase</keyword>
<dbReference type="EMBL" id="KZ819325">
    <property type="protein sequence ID" value="PWN21292.1"/>
    <property type="molecule type" value="Genomic_DNA"/>
</dbReference>
<evidence type="ECO:0000256" key="8">
    <source>
        <dbReference type="PROSITE-ProRule" id="PRU00552"/>
    </source>
</evidence>
<name>A0A316U825_9BASI</name>
<dbReference type="CDD" id="cd18787">
    <property type="entry name" value="SF2_C_DEAD"/>
    <property type="match status" value="1"/>
</dbReference>
<dbReference type="GO" id="GO:0016787">
    <property type="term" value="F:hydrolase activity"/>
    <property type="evidence" value="ECO:0007669"/>
    <property type="project" value="UniProtKB-KW"/>
</dbReference>
<dbReference type="GO" id="GO:0003723">
    <property type="term" value="F:RNA binding"/>
    <property type="evidence" value="ECO:0007669"/>
    <property type="project" value="UniProtKB-UniRule"/>
</dbReference>
<feature type="domain" description="Helicase ATP-binding" evidence="11">
    <location>
        <begin position="35"/>
        <end position="244"/>
    </location>
</feature>
<evidence type="ECO:0000256" key="4">
    <source>
        <dbReference type="ARBA" id="ARBA00022801"/>
    </source>
</evidence>
<dbReference type="Proteomes" id="UP000245942">
    <property type="component" value="Unassembled WGS sequence"/>
</dbReference>
<evidence type="ECO:0000313" key="15">
    <source>
        <dbReference type="Proteomes" id="UP000245942"/>
    </source>
</evidence>
<dbReference type="GO" id="GO:0003724">
    <property type="term" value="F:RNA helicase activity"/>
    <property type="evidence" value="ECO:0007669"/>
    <property type="project" value="UniProtKB-EC"/>
</dbReference>
<keyword evidence="15" id="KW-1185">Reference proteome</keyword>
<comment type="function">
    <text evidence="10">RNA helicase.</text>
</comment>
<dbReference type="PROSITE" id="PS51192">
    <property type="entry name" value="HELICASE_ATP_BIND_1"/>
    <property type="match status" value="1"/>
</dbReference>
<dbReference type="PROSITE" id="PS00039">
    <property type="entry name" value="DEAD_ATP_HELICASE"/>
    <property type="match status" value="1"/>
</dbReference>
<keyword evidence="2" id="KW-0698">rRNA processing</keyword>
<evidence type="ECO:0000259" key="13">
    <source>
        <dbReference type="PROSITE" id="PS51195"/>
    </source>
</evidence>
<comment type="domain">
    <text evidence="10">The Q motif is unique to and characteristic of the DEAD box family of RNA helicases and controls ATP binding and hydrolysis.</text>
</comment>
<dbReference type="InterPro" id="IPR027417">
    <property type="entry name" value="P-loop_NTPase"/>
</dbReference>